<proteinExistence type="predicted"/>
<reference evidence="3" key="2">
    <citation type="submission" date="2015-01" db="EMBL/GenBank/DDBJ databases">
        <title>Evolutionary Origins and Diversification of the Mycorrhizal Mutualists.</title>
        <authorList>
            <consortium name="DOE Joint Genome Institute"/>
            <consortium name="Mycorrhizal Genomics Consortium"/>
            <person name="Kohler A."/>
            <person name="Kuo A."/>
            <person name="Nagy L.G."/>
            <person name="Floudas D."/>
            <person name="Copeland A."/>
            <person name="Barry K.W."/>
            <person name="Cichocki N."/>
            <person name="Veneault-Fourrey C."/>
            <person name="LaButti K."/>
            <person name="Lindquist E.A."/>
            <person name="Lipzen A."/>
            <person name="Lundell T."/>
            <person name="Morin E."/>
            <person name="Murat C."/>
            <person name="Riley R."/>
            <person name="Ohm R."/>
            <person name="Sun H."/>
            <person name="Tunlid A."/>
            <person name="Henrissat B."/>
            <person name="Grigoriev I.V."/>
            <person name="Hibbett D.S."/>
            <person name="Martin F."/>
        </authorList>
    </citation>
    <scope>NUCLEOTIDE SEQUENCE [LARGE SCALE GENOMIC DNA]</scope>
    <source>
        <strain evidence="3">h7</strain>
    </source>
</reference>
<keyword evidence="1" id="KW-1133">Transmembrane helix</keyword>
<dbReference type="HOGENOM" id="CLU_1496385_0_0_1"/>
<evidence type="ECO:0000313" key="2">
    <source>
        <dbReference type="EMBL" id="KIM48888.1"/>
    </source>
</evidence>
<evidence type="ECO:0000256" key="1">
    <source>
        <dbReference type="SAM" id="Phobius"/>
    </source>
</evidence>
<reference evidence="2 3" key="1">
    <citation type="submission" date="2014-04" db="EMBL/GenBank/DDBJ databases">
        <authorList>
            <consortium name="DOE Joint Genome Institute"/>
            <person name="Kuo A."/>
            <person name="Gay G."/>
            <person name="Dore J."/>
            <person name="Kohler A."/>
            <person name="Nagy L.G."/>
            <person name="Floudas D."/>
            <person name="Copeland A."/>
            <person name="Barry K.W."/>
            <person name="Cichocki N."/>
            <person name="Veneault-Fourrey C."/>
            <person name="LaButti K."/>
            <person name="Lindquist E.A."/>
            <person name="Lipzen A."/>
            <person name="Lundell T."/>
            <person name="Morin E."/>
            <person name="Murat C."/>
            <person name="Sun H."/>
            <person name="Tunlid A."/>
            <person name="Henrissat B."/>
            <person name="Grigoriev I.V."/>
            <person name="Hibbett D.S."/>
            <person name="Martin F."/>
            <person name="Nordberg H.P."/>
            <person name="Cantor M.N."/>
            <person name="Hua S.X."/>
        </authorList>
    </citation>
    <scope>NUCLEOTIDE SEQUENCE [LARGE SCALE GENOMIC DNA]</scope>
    <source>
        <strain evidence="3">h7</strain>
    </source>
</reference>
<organism evidence="2 3">
    <name type="scientific">Hebeloma cylindrosporum</name>
    <dbReference type="NCBI Taxonomy" id="76867"/>
    <lineage>
        <taxon>Eukaryota</taxon>
        <taxon>Fungi</taxon>
        <taxon>Dikarya</taxon>
        <taxon>Basidiomycota</taxon>
        <taxon>Agaricomycotina</taxon>
        <taxon>Agaricomycetes</taxon>
        <taxon>Agaricomycetidae</taxon>
        <taxon>Agaricales</taxon>
        <taxon>Agaricineae</taxon>
        <taxon>Hymenogastraceae</taxon>
        <taxon>Hebeloma</taxon>
    </lineage>
</organism>
<gene>
    <name evidence="2" type="ORF">M413DRAFT_89215</name>
</gene>
<sequence>MQDGAWRERFCINDFLDKPGFFNSISTLPQLENPLLETHHVVNLILLWDPKFFAPTAGTRRGHVKFGLEIVVYRRCQSARTRCSVLTQWELRVAIELAFSYPIWLMIGWNLSAVLEGVGKLYPSVILPSEVSTFVGLFTWKLAILVLKSFLLPLCCHPWIWLAVSHALYYFFIDGNANGS</sequence>
<keyword evidence="1" id="KW-0812">Transmembrane</keyword>
<accession>A0A0C2YGQ4</accession>
<feature type="transmembrane region" description="Helical" evidence="1">
    <location>
        <begin position="121"/>
        <end position="143"/>
    </location>
</feature>
<keyword evidence="1" id="KW-0472">Membrane</keyword>
<evidence type="ECO:0000313" key="3">
    <source>
        <dbReference type="Proteomes" id="UP000053424"/>
    </source>
</evidence>
<dbReference type="EMBL" id="KN831768">
    <property type="protein sequence ID" value="KIM48888.1"/>
    <property type="molecule type" value="Genomic_DNA"/>
</dbReference>
<dbReference type="AlphaFoldDB" id="A0A0C2YGQ4"/>
<protein>
    <submittedName>
        <fullName evidence="2">Uncharacterized protein</fullName>
    </submittedName>
</protein>
<name>A0A0C2YGQ4_HEBCY</name>
<dbReference type="Proteomes" id="UP000053424">
    <property type="component" value="Unassembled WGS sequence"/>
</dbReference>
<feature type="transmembrane region" description="Helical" evidence="1">
    <location>
        <begin position="89"/>
        <end position="109"/>
    </location>
</feature>
<feature type="transmembrane region" description="Helical" evidence="1">
    <location>
        <begin position="150"/>
        <end position="172"/>
    </location>
</feature>
<keyword evidence="3" id="KW-1185">Reference proteome</keyword>